<keyword evidence="3" id="KW-1015">Disulfide bond</keyword>
<protein>
    <recommendedName>
        <fullName evidence="6">Thioredoxin domain-containing protein</fullName>
    </recommendedName>
</protein>
<dbReference type="AlphaFoldDB" id="A0A3B1D6G8"/>
<dbReference type="Pfam" id="PF00578">
    <property type="entry name" value="AhpC-TSA"/>
    <property type="match status" value="1"/>
</dbReference>
<dbReference type="CDD" id="cd02966">
    <property type="entry name" value="TlpA_like_family"/>
    <property type="match status" value="1"/>
</dbReference>
<evidence type="ECO:0000256" key="3">
    <source>
        <dbReference type="ARBA" id="ARBA00023157"/>
    </source>
</evidence>
<dbReference type="GO" id="GO:0016209">
    <property type="term" value="F:antioxidant activity"/>
    <property type="evidence" value="ECO:0007669"/>
    <property type="project" value="InterPro"/>
</dbReference>
<proteinExistence type="predicted"/>
<evidence type="ECO:0000313" key="7">
    <source>
        <dbReference type="EMBL" id="VAX24317.1"/>
    </source>
</evidence>
<evidence type="ECO:0000256" key="5">
    <source>
        <dbReference type="SAM" id="Phobius"/>
    </source>
</evidence>
<evidence type="ECO:0000256" key="1">
    <source>
        <dbReference type="ARBA" id="ARBA00004196"/>
    </source>
</evidence>
<reference evidence="7" key="1">
    <citation type="submission" date="2018-06" db="EMBL/GenBank/DDBJ databases">
        <authorList>
            <person name="Zhirakovskaya E."/>
        </authorList>
    </citation>
    <scope>NUCLEOTIDE SEQUENCE</scope>
</reference>
<dbReference type="PANTHER" id="PTHR42852:SF6">
    <property type="entry name" value="THIOL:DISULFIDE INTERCHANGE PROTEIN DSBE"/>
    <property type="match status" value="1"/>
</dbReference>
<sequence>MDQPNQTMEENTKWVPYGALLLVLIVATGFWKIEKSRETPLIPYDEYVAQNTPPTMDGKVAPDFTLPALGGGEISLADYKGKIVFINIWATWCAPCREEMPSMQKLYDRFRGDDFEMITISIDKKETDVQAFINELGLTFKVALDPTEKTSKEYKTTGVPETYIVGRDGVIMHHIIGPGKWYTPQIISAFERFIKGGN</sequence>
<dbReference type="Gene3D" id="3.40.30.10">
    <property type="entry name" value="Glutaredoxin"/>
    <property type="match status" value="1"/>
</dbReference>
<gene>
    <name evidence="7" type="ORF">MNBD_NITROSPINAE01-127</name>
</gene>
<dbReference type="EMBL" id="UOGC01000164">
    <property type="protein sequence ID" value="VAX24317.1"/>
    <property type="molecule type" value="Genomic_DNA"/>
</dbReference>
<keyword evidence="5" id="KW-1133">Transmembrane helix</keyword>
<comment type="subcellular location">
    <subcellularLocation>
        <location evidence="1">Cell envelope</location>
    </subcellularLocation>
</comment>
<dbReference type="InterPro" id="IPR036249">
    <property type="entry name" value="Thioredoxin-like_sf"/>
</dbReference>
<keyword evidence="4" id="KW-0676">Redox-active center</keyword>
<accession>A0A3B1D6G8</accession>
<evidence type="ECO:0000259" key="6">
    <source>
        <dbReference type="PROSITE" id="PS51352"/>
    </source>
</evidence>
<keyword evidence="5" id="KW-0472">Membrane</keyword>
<dbReference type="InterPro" id="IPR050553">
    <property type="entry name" value="Thioredoxin_ResA/DsbE_sf"/>
</dbReference>
<dbReference type="InterPro" id="IPR013766">
    <property type="entry name" value="Thioredoxin_domain"/>
</dbReference>
<evidence type="ECO:0000256" key="4">
    <source>
        <dbReference type="ARBA" id="ARBA00023284"/>
    </source>
</evidence>
<keyword evidence="2" id="KW-0201">Cytochrome c-type biogenesis</keyword>
<dbReference type="PANTHER" id="PTHR42852">
    <property type="entry name" value="THIOL:DISULFIDE INTERCHANGE PROTEIN DSBE"/>
    <property type="match status" value="1"/>
</dbReference>
<keyword evidence="5" id="KW-0812">Transmembrane</keyword>
<dbReference type="SUPFAM" id="SSF52833">
    <property type="entry name" value="Thioredoxin-like"/>
    <property type="match status" value="1"/>
</dbReference>
<dbReference type="InterPro" id="IPR000866">
    <property type="entry name" value="AhpC/TSA"/>
</dbReference>
<dbReference type="GO" id="GO:0017004">
    <property type="term" value="P:cytochrome complex assembly"/>
    <property type="evidence" value="ECO:0007669"/>
    <property type="project" value="UniProtKB-KW"/>
</dbReference>
<feature type="domain" description="Thioredoxin" evidence="6">
    <location>
        <begin position="55"/>
        <end position="195"/>
    </location>
</feature>
<dbReference type="GO" id="GO:0016491">
    <property type="term" value="F:oxidoreductase activity"/>
    <property type="evidence" value="ECO:0007669"/>
    <property type="project" value="InterPro"/>
</dbReference>
<dbReference type="InterPro" id="IPR017937">
    <property type="entry name" value="Thioredoxin_CS"/>
</dbReference>
<dbReference type="PROSITE" id="PS00194">
    <property type="entry name" value="THIOREDOXIN_1"/>
    <property type="match status" value="1"/>
</dbReference>
<evidence type="ECO:0000256" key="2">
    <source>
        <dbReference type="ARBA" id="ARBA00022748"/>
    </source>
</evidence>
<dbReference type="PROSITE" id="PS51352">
    <property type="entry name" value="THIOREDOXIN_2"/>
    <property type="match status" value="1"/>
</dbReference>
<organism evidence="7">
    <name type="scientific">hydrothermal vent metagenome</name>
    <dbReference type="NCBI Taxonomy" id="652676"/>
    <lineage>
        <taxon>unclassified sequences</taxon>
        <taxon>metagenomes</taxon>
        <taxon>ecological metagenomes</taxon>
    </lineage>
</organism>
<dbReference type="GO" id="GO:0030313">
    <property type="term" value="C:cell envelope"/>
    <property type="evidence" value="ECO:0007669"/>
    <property type="project" value="UniProtKB-SubCell"/>
</dbReference>
<name>A0A3B1D6G8_9ZZZZ</name>
<feature type="transmembrane region" description="Helical" evidence="5">
    <location>
        <begin position="14"/>
        <end position="31"/>
    </location>
</feature>